<dbReference type="EMBL" id="JBFOLJ010000007">
    <property type="protein sequence ID" value="KAL2520477.1"/>
    <property type="molecule type" value="Genomic_DNA"/>
</dbReference>
<dbReference type="PRINTS" id="PR00463">
    <property type="entry name" value="EP450I"/>
</dbReference>
<keyword evidence="6" id="KW-0812">Transmembrane</keyword>
<evidence type="ECO:0000256" key="4">
    <source>
        <dbReference type="ARBA" id="ARBA00010617"/>
    </source>
</evidence>
<evidence type="ECO:0000256" key="17">
    <source>
        <dbReference type="ARBA" id="ARBA00060577"/>
    </source>
</evidence>
<comment type="pathway">
    <text evidence="17">Steroid biosynthesis.</text>
</comment>
<evidence type="ECO:0000256" key="11">
    <source>
        <dbReference type="ARBA" id="ARBA00023004"/>
    </source>
</evidence>
<dbReference type="CDD" id="cd11043">
    <property type="entry name" value="CYP90-like"/>
    <property type="match status" value="1"/>
</dbReference>
<evidence type="ECO:0000256" key="20">
    <source>
        <dbReference type="ARBA" id="ARBA00076244"/>
    </source>
</evidence>
<comment type="catalytic activity">
    <reaction evidence="16">
        <text>3-epi-6-deoxocathasterone + reduced [NADPH--hemoprotein reductase] + O2 = 6-deoxotyphasterol + oxidized [NADPH--hemoprotein reductase] + H2O + H(+)</text>
        <dbReference type="Rhea" id="RHEA:27321"/>
        <dbReference type="Rhea" id="RHEA-COMP:11964"/>
        <dbReference type="Rhea" id="RHEA-COMP:11965"/>
        <dbReference type="ChEBI" id="CHEBI:15377"/>
        <dbReference type="ChEBI" id="CHEBI:15378"/>
        <dbReference type="ChEBI" id="CHEBI:15379"/>
        <dbReference type="ChEBI" id="CHEBI:20717"/>
        <dbReference type="ChEBI" id="CHEBI:57618"/>
        <dbReference type="ChEBI" id="CHEBI:58210"/>
        <dbReference type="ChEBI" id="CHEBI:59410"/>
        <dbReference type="EC" id="1.14.14.147"/>
    </reaction>
</comment>
<comment type="similarity">
    <text evidence="4 25">Belongs to the cytochrome P450 family.</text>
</comment>
<evidence type="ECO:0000313" key="27">
    <source>
        <dbReference type="Proteomes" id="UP001604277"/>
    </source>
</evidence>
<evidence type="ECO:0000256" key="18">
    <source>
        <dbReference type="ARBA" id="ARBA00066344"/>
    </source>
</evidence>
<comment type="caution">
    <text evidence="26">The sequence shown here is derived from an EMBL/GenBank/DDBJ whole genome shotgun (WGS) entry which is preliminary data.</text>
</comment>
<evidence type="ECO:0000256" key="1">
    <source>
        <dbReference type="ARBA" id="ARBA00001971"/>
    </source>
</evidence>
<dbReference type="InterPro" id="IPR017972">
    <property type="entry name" value="Cyt_P450_CS"/>
</dbReference>
<dbReference type="GO" id="GO:0048441">
    <property type="term" value="P:petal development"/>
    <property type="evidence" value="ECO:0007669"/>
    <property type="project" value="UniProtKB-ARBA"/>
</dbReference>
<evidence type="ECO:0000256" key="22">
    <source>
        <dbReference type="ARBA" id="ARBA00083187"/>
    </source>
</evidence>
<dbReference type="GO" id="GO:0046872">
    <property type="term" value="F:metal ion binding"/>
    <property type="evidence" value="ECO:0007669"/>
    <property type="project" value="UniProtKB-KW"/>
</dbReference>
<evidence type="ECO:0000256" key="5">
    <source>
        <dbReference type="ARBA" id="ARBA00022617"/>
    </source>
</evidence>
<dbReference type="InterPro" id="IPR001128">
    <property type="entry name" value="Cyt_P450"/>
</dbReference>
<keyword evidence="9" id="KW-1133">Transmembrane helix</keyword>
<dbReference type="SUPFAM" id="SSF48264">
    <property type="entry name" value="Cytochrome P450"/>
    <property type="match status" value="1"/>
</dbReference>
<dbReference type="PROSITE" id="PS00086">
    <property type="entry name" value="CYTOCHROME_P450"/>
    <property type="match status" value="1"/>
</dbReference>
<evidence type="ECO:0000256" key="7">
    <source>
        <dbReference type="ARBA" id="ARBA00022723"/>
    </source>
</evidence>
<keyword evidence="7 24" id="KW-0479">Metal-binding</keyword>
<evidence type="ECO:0000256" key="19">
    <source>
        <dbReference type="ARBA" id="ARBA00075093"/>
    </source>
</evidence>
<evidence type="ECO:0000256" key="21">
    <source>
        <dbReference type="ARBA" id="ARBA00078776"/>
    </source>
</evidence>
<dbReference type="InterPro" id="IPR002401">
    <property type="entry name" value="Cyt_P450_E_grp-I"/>
</dbReference>
<dbReference type="PANTHER" id="PTHR24286:SF254">
    <property type="entry name" value="3-EPI-6-DEOXOCATHASTERONE 23-MONOOXYGENASE CYP90C1"/>
    <property type="match status" value="1"/>
</dbReference>
<evidence type="ECO:0000256" key="13">
    <source>
        <dbReference type="ARBA" id="ARBA00023136"/>
    </source>
</evidence>
<keyword evidence="23" id="KW-1069">Brassinosteroid biosynthesis</keyword>
<dbReference type="FunFam" id="1.10.630.10:FF:000048">
    <property type="entry name" value="3-epi-6-deoxocathasterone 23-monooxygenase CYP90D1"/>
    <property type="match status" value="1"/>
</dbReference>
<reference evidence="27" key="1">
    <citation type="submission" date="2024-07" db="EMBL/GenBank/DDBJ databases">
        <title>Two chromosome-level genome assemblies of Korean endemic species Abeliophyllum distichum and Forsythia ovata (Oleaceae).</title>
        <authorList>
            <person name="Jang H."/>
        </authorList>
    </citation>
    <scope>NUCLEOTIDE SEQUENCE [LARGE SCALE GENOMIC DNA]</scope>
</reference>
<evidence type="ECO:0000256" key="12">
    <source>
        <dbReference type="ARBA" id="ARBA00023033"/>
    </source>
</evidence>
<evidence type="ECO:0000256" key="24">
    <source>
        <dbReference type="PIRSR" id="PIRSR602401-1"/>
    </source>
</evidence>
<dbReference type="GO" id="GO:0016709">
    <property type="term" value="F:oxidoreductase activity, acting on paired donors, with incorporation or reduction of molecular oxygen, NAD(P)H as one donor, and incorporation of one atom of oxygen"/>
    <property type="evidence" value="ECO:0007669"/>
    <property type="project" value="UniProtKB-ARBA"/>
</dbReference>
<keyword evidence="23" id="KW-0444">Lipid biosynthesis</keyword>
<keyword evidence="10 25" id="KW-0560">Oxidoreductase</keyword>
<dbReference type="GO" id="GO:0048366">
    <property type="term" value="P:leaf development"/>
    <property type="evidence" value="ECO:0007669"/>
    <property type="project" value="UniProtKB-ARBA"/>
</dbReference>
<dbReference type="Proteomes" id="UP001604277">
    <property type="component" value="Unassembled WGS sequence"/>
</dbReference>
<dbReference type="PRINTS" id="PR00385">
    <property type="entry name" value="P450"/>
</dbReference>
<evidence type="ECO:0000256" key="16">
    <source>
        <dbReference type="ARBA" id="ARBA00051572"/>
    </source>
</evidence>
<evidence type="ECO:0000256" key="9">
    <source>
        <dbReference type="ARBA" id="ARBA00022989"/>
    </source>
</evidence>
<proteinExistence type="inferred from homology"/>
<evidence type="ECO:0000256" key="3">
    <source>
        <dbReference type="ARBA" id="ARBA00004972"/>
    </source>
</evidence>
<comment type="cofactor">
    <cofactor evidence="1 24">
        <name>heme</name>
        <dbReference type="ChEBI" id="CHEBI:30413"/>
    </cofactor>
</comment>
<keyword evidence="11 24" id="KW-0408">Iron</keyword>
<keyword evidence="27" id="KW-1185">Reference proteome</keyword>
<protein>
    <recommendedName>
        <fullName evidence="18">22alpha-hydroxysteroid 23-monooxygenase</fullName>
        <ecNumber evidence="18">1.14.14.147</ecNumber>
    </recommendedName>
    <alternativeName>
        <fullName evidence="21">(22R,23R)-22,23-dihydroxy-campest-4-en-3-one synthase</fullName>
    </alternativeName>
    <alternativeName>
        <fullName evidence="22">(22R,23R)-22,23-dihydroxycampesterol synthase</fullName>
    </alternativeName>
    <alternativeName>
        <fullName evidence="19">6-deoxoteasterone synthase</fullName>
    </alternativeName>
    <alternativeName>
        <fullName evidence="20">Teasterone synthase</fullName>
    </alternativeName>
</protein>
<gene>
    <name evidence="26" type="ORF">Fot_24400</name>
</gene>
<keyword evidence="13" id="KW-0472">Membrane</keyword>
<name>A0ABD1U651_9LAMI</name>
<evidence type="ECO:0000256" key="6">
    <source>
        <dbReference type="ARBA" id="ARBA00022692"/>
    </source>
</evidence>
<organism evidence="26 27">
    <name type="scientific">Forsythia ovata</name>
    <dbReference type="NCBI Taxonomy" id="205694"/>
    <lineage>
        <taxon>Eukaryota</taxon>
        <taxon>Viridiplantae</taxon>
        <taxon>Streptophyta</taxon>
        <taxon>Embryophyta</taxon>
        <taxon>Tracheophyta</taxon>
        <taxon>Spermatophyta</taxon>
        <taxon>Magnoliopsida</taxon>
        <taxon>eudicotyledons</taxon>
        <taxon>Gunneridae</taxon>
        <taxon>Pentapetalae</taxon>
        <taxon>asterids</taxon>
        <taxon>lamiids</taxon>
        <taxon>Lamiales</taxon>
        <taxon>Oleaceae</taxon>
        <taxon>Forsythieae</taxon>
        <taxon>Forsythia</taxon>
    </lineage>
</organism>
<evidence type="ECO:0000256" key="23">
    <source>
        <dbReference type="ARBA" id="ARBA00084112"/>
    </source>
</evidence>
<dbReference type="AlphaFoldDB" id="A0ABD1U651"/>
<evidence type="ECO:0000256" key="15">
    <source>
        <dbReference type="ARBA" id="ARBA00050234"/>
    </source>
</evidence>
<evidence type="ECO:0000256" key="25">
    <source>
        <dbReference type="RuleBase" id="RU000461"/>
    </source>
</evidence>
<keyword evidence="23" id="KW-0443">Lipid metabolism</keyword>
<dbReference type="GO" id="GO:0016132">
    <property type="term" value="P:brassinosteroid biosynthetic process"/>
    <property type="evidence" value="ECO:0007669"/>
    <property type="project" value="UniProtKB-KW"/>
</dbReference>
<dbReference type="EC" id="1.14.14.147" evidence="18"/>
<evidence type="ECO:0000256" key="8">
    <source>
        <dbReference type="ARBA" id="ARBA00022955"/>
    </source>
</evidence>
<comment type="pathway">
    <text evidence="14">Plant hormone biosynthesis; brassinosteroid biosynthesis.</text>
</comment>
<dbReference type="Pfam" id="PF00067">
    <property type="entry name" value="p450"/>
    <property type="match status" value="1"/>
</dbReference>
<keyword evidence="8" id="KW-0752">Steroid biosynthesis</keyword>
<evidence type="ECO:0000256" key="10">
    <source>
        <dbReference type="ARBA" id="ARBA00023002"/>
    </source>
</evidence>
<evidence type="ECO:0000313" key="26">
    <source>
        <dbReference type="EMBL" id="KAL2520477.1"/>
    </source>
</evidence>
<keyword evidence="5 24" id="KW-0349">Heme</keyword>
<accession>A0ABD1U651</accession>
<evidence type="ECO:0000256" key="2">
    <source>
        <dbReference type="ARBA" id="ARBA00004167"/>
    </source>
</evidence>
<dbReference type="GO" id="GO:0016020">
    <property type="term" value="C:membrane"/>
    <property type="evidence" value="ECO:0007669"/>
    <property type="project" value="UniProtKB-SubCell"/>
</dbReference>
<dbReference type="GO" id="GO:0102097">
    <property type="term" value="F:22alpha-hydroxysteroid 23-monooxygenase activity"/>
    <property type="evidence" value="ECO:0007669"/>
    <property type="project" value="UniProtKB-EC"/>
</dbReference>
<comment type="pathway">
    <text evidence="3">Hormone biosynthesis.</text>
</comment>
<comment type="subcellular location">
    <subcellularLocation>
        <location evidence="2">Membrane</location>
        <topology evidence="2">Single-pass membrane protein</topology>
    </subcellularLocation>
</comment>
<dbReference type="PANTHER" id="PTHR24286">
    <property type="entry name" value="CYTOCHROME P450 26"/>
    <property type="match status" value="1"/>
</dbReference>
<dbReference type="InterPro" id="IPR036396">
    <property type="entry name" value="Cyt_P450_sf"/>
</dbReference>
<dbReference type="GO" id="GO:0048443">
    <property type="term" value="P:stamen development"/>
    <property type="evidence" value="ECO:0007669"/>
    <property type="project" value="UniProtKB-ARBA"/>
</dbReference>
<sequence>MGKREEEKNGVPRGSSGWPFIGETLEFIACGYTSRPVTFMEKRKSLYGNVFKTHILGKAIIVSTDPDVNKVVLQNHGNVFIPCYPKSICELLGKSSILQMNGYVHKRVHAVIGVFLKSPQLKDRITRDIEKTVRLSLSTWMDKSRHVYLQDETKKITFEILVRVLLSIGPGEDMDFLKREFEEFIKGLICLPIKLPGTRLYKSLQSKEKLLKMVSQIVEERKMEMEKTEDKGFPNDVIDVLLRDAGESDGTHCLPLDFISGNIIEMMIPGEETVPTAMTVAVKFLTDNPTALARLVEENMELRKQKDFSCKEYSWKDYMSLPFTQNVISETLRLANIINAVWRKALKDVKIKDYLIPEGWCVLASFSSVHMDDINYENPYEFDPWRWDKTGAAVSSNTFTPFGGGQRLCPGLELSRLEISIFLHHLVTTCR</sequence>
<keyword evidence="12 25" id="KW-0503">Monooxygenase</keyword>
<evidence type="ECO:0000256" key="14">
    <source>
        <dbReference type="ARBA" id="ARBA00037910"/>
    </source>
</evidence>
<comment type="catalytic activity">
    <reaction evidence="15">
        <text>(22S,24R)-22-hydroxy-5alpha-ergostan-3-one + reduced [NADPH--hemoprotein reductase] + O2 = 3-dehydro-6-deoxoteasterone + oxidized [NADPH--hemoprotein reductase] + H2O + H(+)</text>
        <dbReference type="Rhea" id="RHEA:27325"/>
        <dbReference type="Rhea" id="RHEA-COMP:11964"/>
        <dbReference type="Rhea" id="RHEA-COMP:11965"/>
        <dbReference type="ChEBI" id="CHEBI:15377"/>
        <dbReference type="ChEBI" id="CHEBI:15378"/>
        <dbReference type="ChEBI" id="CHEBI:15379"/>
        <dbReference type="ChEBI" id="CHEBI:20710"/>
        <dbReference type="ChEBI" id="CHEBI:57618"/>
        <dbReference type="ChEBI" id="CHEBI:58210"/>
        <dbReference type="ChEBI" id="CHEBI:59411"/>
        <dbReference type="EC" id="1.14.14.147"/>
    </reaction>
</comment>
<feature type="binding site" description="axial binding residue" evidence="24">
    <location>
        <position position="409"/>
    </location>
    <ligand>
        <name>heme</name>
        <dbReference type="ChEBI" id="CHEBI:30413"/>
    </ligand>
    <ligandPart>
        <name>Fe</name>
        <dbReference type="ChEBI" id="CHEBI:18248"/>
    </ligandPart>
</feature>
<dbReference type="Gene3D" id="1.10.630.10">
    <property type="entry name" value="Cytochrome P450"/>
    <property type="match status" value="1"/>
</dbReference>